<comment type="caution">
    <text evidence="3">The sequence shown here is derived from an EMBL/GenBank/DDBJ whole genome shotgun (WGS) entry which is preliminary data.</text>
</comment>
<evidence type="ECO:0000313" key="4">
    <source>
        <dbReference type="Proteomes" id="UP000655225"/>
    </source>
</evidence>
<dbReference type="AlphaFoldDB" id="A0A834YLV1"/>
<sequence length="208" mass="21940">MAIDGVAPRGKMNQQRAKRFRAAKEMADEAAGTERLRSVFESERGKIISFHQLELGRAKKVANTWEVPCWNKAEKVLLVDANYTHPGCLSADFIVLGSEGIASSVAAREYITFGFLVPSRVLVFMGCKEVVPIWEDGSGVGIEPSTPSKVDESGTGEGGRAGGISIVEAVGDVEASGEASGTDEPGSLGSSDKAGGSMRIKDISAKFS</sequence>
<dbReference type="Proteomes" id="UP000655225">
    <property type="component" value="Unassembled WGS sequence"/>
</dbReference>
<dbReference type="EMBL" id="JABCRI010000019">
    <property type="protein sequence ID" value="KAF8389070.1"/>
    <property type="molecule type" value="Genomic_DNA"/>
</dbReference>
<protein>
    <recommendedName>
        <fullName evidence="2">Xrn1 N-terminal domain-containing protein</fullName>
    </recommendedName>
</protein>
<dbReference type="GO" id="GO:0005634">
    <property type="term" value="C:nucleus"/>
    <property type="evidence" value="ECO:0007669"/>
    <property type="project" value="TreeGrafter"/>
</dbReference>
<name>A0A834YLV1_TETSI</name>
<feature type="region of interest" description="Disordered" evidence="1">
    <location>
        <begin position="141"/>
        <end position="162"/>
    </location>
</feature>
<accession>A0A834YLV1</accession>
<dbReference type="GO" id="GO:0004534">
    <property type="term" value="F:5'-3' RNA exonuclease activity"/>
    <property type="evidence" value="ECO:0007669"/>
    <property type="project" value="TreeGrafter"/>
</dbReference>
<dbReference type="PANTHER" id="PTHR12341">
    <property type="entry name" value="5'-&gt;3' EXORIBONUCLEASE"/>
    <property type="match status" value="1"/>
</dbReference>
<dbReference type="InterPro" id="IPR004859">
    <property type="entry name" value="Xrn1_N"/>
</dbReference>
<proteinExistence type="predicted"/>
<dbReference type="OrthoDB" id="372487at2759"/>
<keyword evidence="4" id="KW-1185">Reference proteome</keyword>
<feature type="domain" description="Xrn1 N-terminal" evidence="2">
    <location>
        <begin position="1"/>
        <end position="42"/>
    </location>
</feature>
<feature type="compositionally biased region" description="Basic and acidic residues" evidence="1">
    <location>
        <begin position="199"/>
        <end position="208"/>
    </location>
</feature>
<evidence type="ECO:0000256" key="1">
    <source>
        <dbReference type="SAM" id="MobiDB-lite"/>
    </source>
</evidence>
<organism evidence="3 4">
    <name type="scientific">Tetracentron sinense</name>
    <name type="common">Spur-leaf</name>
    <dbReference type="NCBI Taxonomy" id="13715"/>
    <lineage>
        <taxon>Eukaryota</taxon>
        <taxon>Viridiplantae</taxon>
        <taxon>Streptophyta</taxon>
        <taxon>Embryophyta</taxon>
        <taxon>Tracheophyta</taxon>
        <taxon>Spermatophyta</taxon>
        <taxon>Magnoliopsida</taxon>
        <taxon>Trochodendrales</taxon>
        <taxon>Trochodendraceae</taxon>
        <taxon>Tetracentron</taxon>
    </lineage>
</organism>
<feature type="region of interest" description="Disordered" evidence="1">
    <location>
        <begin position="174"/>
        <end position="208"/>
    </location>
</feature>
<dbReference type="Gene3D" id="1.25.40.1050">
    <property type="match status" value="1"/>
</dbReference>
<gene>
    <name evidence="3" type="ORF">HHK36_025755</name>
</gene>
<dbReference type="GO" id="GO:0003723">
    <property type="term" value="F:RNA binding"/>
    <property type="evidence" value="ECO:0007669"/>
    <property type="project" value="TreeGrafter"/>
</dbReference>
<evidence type="ECO:0000259" key="2">
    <source>
        <dbReference type="Pfam" id="PF03159"/>
    </source>
</evidence>
<reference evidence="3 4" key="1">
    <citation type="submission" date="2020-04" db="EMBL/GenBank/DDBJ databases">
        <title>Plant Genome Project.</title>
        <authorList>
            <person name="Zhang R.-G."/>
        </authorList>
    </citation>
    <scope>NUCLEOTIDE SEQUENCE [LARGE SCALE GENOMIC DNA]</scope>
    <source>
        <strain evidence="3">YNK0</strain>
        <tissue evidence="3">Leaf</tissue>
    </source>
</reference>
<evidence type="ECO:0000313" key="3">
    <source>
        <dbReference type="EMBL" id="KAF8389070.1"/>
    </source>
</evidence>
<dbReference type="PANTHER" id="PTHR12341:SF53">
    <property type="entry name" value="5'-3' EXORIBONUCLEASE"/>
    <property type="match status" value="1"/>
</dbReference>
<dbReference type="Pfam" id="PF03159">
    <property type="entry name" value="XRN_N"/>
    <property type="match status" value="1"/>
</dbReference>
<dbReference type="GO" id="GO:0000956">
    <property type="term" value="P:nuclear-transcribed mRNA catabolic process"/>
    <property type="evidence" value="ECO:0007669"/>
    <property type="project" value="TreeGrafter"/>
</dbReference>
<dbReference type="InterPro" id="IPR027073">
    <property type="entry name" value="5_3_exoribonuclease"/>
</dbReference>